<dbReference type="GO" id="GO:0003906">
    <property type="term" value="F:DNA-(apurinic or apyrimidinic site) endonuclease activity"/>
    <property type="evidence" value="ECO:0007669"/>
    <property type="project" value="TreeGrafter"/>
</dbReference>
<dbReference type="Proteomes" id="UP000245207">
    <property type="component" value="Unassembled WGS sequence"/>
</dbReference>
<accession>A0A2U1LR71</accession>
<dbReference type="EMBL" id="PKPP01008138">
    <property type="protein sequence ID" value="PWA51496.1"/>
    <property type="molecule type" value="Genomic_DNA"/>
</dbReference>
<dbReference type="SUPFAM" id="SSF56219">
    <property type="entry name" value="DNase I-like"/>
    <property type="match status" value="1"/>
</dbReference>
<sequence length="465" mass="52436">MVEEVRDITRVDIQETSMSRQTCNMEEDVVEKMDENDMQADDEREEDEGDSNSEGEDSSEDEEEGSGIKKKNESDVGETFEDEAYVPKKKEETFEDEVYVPKEKRNGVTKKAHGECNISKCDGCDKKACPTTYNIEDQVDIMENDLGSDNKAGVEIESGLKTDQDVGHDKVNDIGLNENVDTKDNIISQSVNRPGSGGGGHCILKEGHAFVNNINQNIDGSYGKKLYKSSEYDQVNATDTREKRDMSPTSSMEKTEEMSKKKRKSSHVKENGEVWCTKTFNAGLGTEENPSVNIRGFGESGKKGWVKSMVRKERPDMIGIQETKSGLFDEDLIEDIWGGIDYGYTQLTANGNSGGILLIWDKRVFTCKEAIGDERFIAVRGAWKGKDEDVFLVCIYGPHVTGQKASLWDRLSRMMNRWQGAWCIFGDLNVVRSIDDRLNSQVNMKEACEFNEFINNMRNFQLMPF</sequence>
<dbReference type="GO" id="GO:0005634">
    <property type="term" value="C:nucleus"/>
    <property type="evidence" value="ECO:0007669"/>
    <property type="project" value="TreeGrafter"/>
</dbReference>
<dbReference type="GO" id="GO:0003677">
    <property type="term" value="F:DNA binding"/>
    <property type="evidence" value="ECO:0007669"/>
    <property type="project" value="InterPro"/>
</dbReference>
<feature type="compositionally biased region" description="Acidic residues" evidence="6">
    <location>
        <begin position="36"/>
        <end position="65"/>
    </location>
</feature>
<comment type="caution">
    <text evidence="8">The sequence shown here is derived from an EMBL/GenBank/DDBJ whole genome shotgun (WGS) entry which is preliminary data.</text>
</comment>
<evidence type="ECO:0000256" key="6">
    <source>
        <dbReference type="SAM" id="MobiDB-lite"/>
    </source>
</evidence>
<feature type="region of interest" description="Disordered" evidence="6">
    <location>
        <begin position="233"/>
        <end position="269"/>
    </location>
</feature>
<feature type="compositionally biased region" description="Polar residues" evidence="6">
    <location>
        <begin position="14"/>
        <end position="24"/>
    </location>
</feature>
<comment type="similarity">
    <text evidence="2">Belongs to the DNA repair enzymes AP/ExoA family.</text>
</comment>
<feature type="domain" description="Endonuclease/exonuclease/phosphatase" evidence="7">
    <location>
        <begin position="292"/>
        <end position="439"/>
    </location>
</feature>
<dbReference type="InterPro" id="IPR036691">
    <property type="entry name" value="Endo/exonu/phosph_ase_sf"/>
</dbReference>
<gene>
    <name evidence="8" type="ORF">CTI12_AA466280</name>
</gene>
<keyword evidence="4" id="KW-0378">Hydrolase</keyword>
<evidence type="ECO:0000313" key="9">
    <source>
        <dbReference type="Proteomes" id="UP000245207"/>
    </source>
</evidence>
<evidence type="ECO:0000256" key="5">
    <source>
        <dbReference type="ARBA" id="ARBA00022842"/>
    </source>
</evidence>
<dbReference type="AlphaFoldDB" id="A0A2U1LR71"/>
<keyword evidence="3" id="KW-0479">Metal-binding</keyword>
<dbReference type="STRING" id="35608.A0A2U1LR71"/>
<evidence type="ECO:0000259" key="7">
    <source>
        <dbReference type="Pfam" id="PF03372"/>
    </source>
</evidence>
<keyword evidence="5" id="KW-0460">Magnesium</keyword>
<dbReference type="GO" id="GO:0008081">
    <property type="term" value="F:phosphoric diester hydrolase activity"/>
    <property type="evidence" value="ECO:0007669"/>
    <property type="project" value="TreeGrafter"/>
</dbReference>
<comment type="cofactor">
    <cofactor evidence="1">
        <name>Mg(2+)</name>
        <dbReference type="ChEBI" id="CHEBI:18420"/>
    </cofactor>
</comment>
<dbReference type="Gene3D" id="3.60.10.10">
    <property type="entry name" value="Endonuclease/exonuclease/phosphatase"/>
    <property type="match status" value="1"/>
</dbReference>
<keyword evidence="9" id="KW-1185">Reference proteome</keyword>
<dbReference type="PANTHER" id="PTHR22748:SF11">
    <property type="entry name" value="OS07G0184032 PROTEIN"/>
    <property type="match status" value="1"/>
</dbReference>
<feature type="region of interest" description="Disordered" evidence="6">
    <location>
        <begin position="1"/>
        <end position="88"/>
    </location>
</feature>
<evidence type="ECO:0000256" key="3">
    <source>
        <dbReference type="ARBA" id="ARBA00022723"/>
    </source>
</evidence>
<evidence type="ECO:0000256" key="1">
    <source>
        <dbReference type="ARBA" id="ARBA00001946"/>
    </source>
</evidence>
<evidence type="ECO:0000256" key="2">
    <source>
        <dbReference type="ARBA" id="ARBA00007092"/>
    </source>
</evidence>
<proteinExistence type="inferred from homology"/>
<protein>
    <recommendedName>
        <fullName evidence="7">Endonuclease/exonuclease/phosphatase domain-containing protein</fullName>
    </recommendedName>
</protein>
<dbReference type="InterPro" id="IPR004808">
    <property type="entry name" value="AP_endonuc_1"/>
</dbReference>
<dbReference type="PANTHER" id="PTHR22748">
    <property type="entry name" value="AP ENDONUCLEASE"/>
    <property type="match status" value="1"/>
</dbReference>
<dbReference type="InterPro" id="IPR020847">
    <property type="entry name" value="AP_endonuclease_F1_BS"/>
</dbReference>
<reference evidence="8 9" key="1">
    <citation type="journal article" date="2018" name="Mol. Plant">
        <title>The genome of Artemisia annua provides insight into the evolution of Asteraceae family and artemisinin biosynthesis.</title>
        <authorList>
            <person name="Shen Q."/>
            <person name="Zhang L."/>
            <person name="Liao Z."/>
            <person name="Wang S."/>
            <person name="Yan T."/>
            <person name="Shi P."/>
            <person name="Liu M."/>
            <person name="Fu X."/>
            <person name="Pan Q."/>
            <person name="Wang Y."/>
            <person name="Lv Z."/>
            <person name="Lu X."/>
            <person name="Zhang F."/>
            <person name="Jiang W."/>
            <person name="Ma Y."/>
            <person name="Chen M."/>
            <person name="Hao X."/>
            <person name="Li L."/>
            <person name="Tang Y."/>
            <person name="Lv G."/>
            <person name="Zhou Y."/>
            <person name="Sun X."/>
            <person name="Brodelius P.E."/>
            <person name="Rose J.K.C."/>
            <person name="Tang K."/>
        </authorList>
    </citation>
    <scope>NUCLEOTIDE SEQUENCE [LARGE SCALE GENOMIC DNA]</scope>
    <source>
        <strain evidence="9">cv. Huhao1</strain>
        <tissue evidence="8">Leaf</tissue>
    </source>
</reference>
<dbReference type="PROSITE" id="PS00726">
    <property type="entry name" value="AP_NUCLEASE_F1_1"/>
    <property type="match status" value="1"/>
</dbReference>
<organism evidence="8 9">
    <name type="scientific">Artemisia annua</name>
    <name type="common">Sweet wormwood</name>
    <dbReference type="NCBI Taxonomy" id="35608"/>
    <lineage>
        <taxon>Eukaryota</taxon>
        <taxon>Viridiplantae</taxon>
        <taxon>Streptophyta</taxon>
        <taxon>Embryophyta</taxon>
        <taxon>Tracheophyta</taxon>
        <taxon>Spermatophyta</taxon>
        <taxon>Magnoliopsida</taxon>
        <taxon>eudicotyledons</taxon>
        <taxon>Gunneridae</taxon>
        <taxon>Pentapetalae</taxon>
        <taxon>asterids</taxon>
        <taxon>campanulids</taxon>
        <taxon>Asterales</taxon>
        <taxon>Asteraceae</taxon>
        <taxon>Asteroideae</taxon>
        <taxon>Anthemideae</taxon>
        <taxon>Artemisiinae</taxon>
        <taxon>Artemisia</taxon>
    </lineage>
</organism>
<feature type="compositionally biased region" description="Basic and acidic residues" evidence="6">
    <location>
        <begin position="1"/>
        <end position="13"/>
    </location>
</feature>
<dbReference type="OrthoDB" id="1431600at2759"/>
<dbReference type="InterPro" id="IPR005135">
    <property type="entry name" value="Endo/exonuclease/phosphatase"/>
</dbReference>
<dbReference type="Pfam" id="PF03372">
    <property type="entry name" value="Exo_endo_phos"/>
    <property type="match status" value="1"/>
</dbReference>
<evidence type="ECO:0000313" key="8">
    <source>
        <dbReference type="EMBL" id="PWA51496.1"/>
    </source>
</evidence>
<evidence type="ECO:0000256" key="4">
    <source>
        <dbReference type="ARBA" id="ARBA00022801"/>
    </source>
</evidence>
<dbReference type="GO" id="GO:0046872">
    <property type="term" value="F:metal ion binding"/>
    <property type="evidence" value="ECO:0007669"/>
    <property type="project" value="UniProtKB-KW"/>
</dbReference>
<dbReference type="GO" id="GO:0008311">
    <property type="term" value="F:double-stranded DNA 3'-5' DNA exonuclease activity"/>
    <property type="evidence" value="ECO:0007669"/>
    <property type="project" value="TreeGrafter"/>
</dbReference>
<name>A0A2U1LR71_ARTAN</name>
<dbReference type="GO" id="GO:0006284">
    <property type="term" value="P:base-excision repair"/>
    <property type="evidence" value="ECO:0007669"/>
    <property type="project" value="TreeGrafter"/>
</dbReference>
<feature type="compositionally biased region" description="Acidic residues" evidence="6">
    <location>
        <begin position="75"/>
        <end position="84"/>
    </location>
</feature>